<dbReference type="AlphaFoldDB" id="A0A0A9B5S3"/>
<accession>A0A0A9B5S3</accession>
<evidence type="ECO:0000313" key="2">
    <source>
        <dbReference type="EMBL" id="JAD54627.1"/>
    </source>
</evidence>
<protein>
    <submittedName>
        <fullName evidence="2">Uncharacterized protein</fullName>
    </submittedName>
</protein>
<dbReference type="EMBL" id="GBRH01243268">
    <property type="protein sequence ID" value="JAD54627.1"/>
    <property type="molecule type" value="Transcribed_RNA"/>
</dbReference>
<sequence>MTGKNRKFWQRLRSLSRGSMSEHGVSPDYETRSQYSGRGGSVLRRERFC</sequence>
<evidence type="ECO:0000256" key="1">
    <source>
        <dbReference type="SAM" id="MobiDB-lite"/>
    </source>
</evidence>
<name>A0A0A9B5S3_ARUDO</name>
<proteinExistence type="predicted"/>
<feature type="region of interest" description="Disordered" evidence="1">
    <location>
        <begin position="19"/>
        <end position="49"/>
    </location>
</feature>
<organism evidence="2">
    <name type="scientific">Arundo donax</name>
    <name type="common">Giant reed</name>
    <name type="synonym">Donax arundinaceus</name>
    <dbReference type="NCBI Taxonomy" id="35708"/>
    <lineage>
        <taxon>Eukaryota</taxon>
        <taxon>Viridiplantae</taxon>
        <taxon>Streptophyta</taxon>
        <taxon>Embryophyta</taxon>
        <taxon>Tracheophyta</taxon>
        <taxon>Spermatophyta</taxon>
        <taxon>Magnoliopsida</taxon>
        <taxon>Liliopsida</taxon>
        <taxon>Poales</taxon>
        <taxon>Poaceae</taxon>
        <taxon>PACMAD clade</taxon>
        <taxon>Arundinoideae</taxon>
        <taxon>Arundineae</taxon>
        <taxon>Arundo</taxon>
    </lineage>
</organism>
<reference evidence="2" key="1">
    <citation type="submission" date="2014-09" db="EMBL/GenBank/DDBJ databases">
        <authorList>
            <person name="Magalhaes I.L.F."/>
            <person name="Oliveira U."/>
            <person name="Santos F.R."/>
            <person name="Vidigal T.H.D.A."/>
            <person name="Brescovit A.D."/>
            <person name="Santos A.J."/>
        </authorList>
    </citation>
    <scope>NUCLEOTIDE SEQUENCE</scope>
    <source>
        <tissue evidence="2">Shoot tissue taken approximately 20 cm above the soil surface</tissue>
    </source>
</reference>
<reference evidence="2" key="2">
    <citation type="journal article" date="2015" name="Data Brief">
        <title>Shoot transcriptome of the giant reed, Arundo donax.</title>
        <authorList>
            <person name="Barrero R.A."/>
            <person name="Guerrero F.D."/>
            <person name="Moolhuijzen P."/>
            <person name="Goolsby J.A."/>
            <person name="Tidwell J."/>
            <person name="Bellgard S.E."/>
            <person name="Bellgard M.I."/>
        </authorList>
    </citation>
    <scope>NUCLEOTIDE SEQUENCE</scope>
    <source>
        <tissue evidence="2">Shoot tissue taken approximately 20 cm above the soil surface</tissue>
    </source>
</reference>